<name>A0A7W1YGE7_9LIST</name>
<keyword evidence="3" id="KW-1185">Reference proteome</keyword>
<evidence type="ECO:0000313" key="3">
    <source>
        <dbReference type="Proteomes" id="UP000548787"/>
    </source>
</evidence>
<organism evidence="2 3">
    <name type="scientific">Listeria rustica</name>
    <dbReference type="NCBI Taxonomy" id="2713503"/>
    <lineage>
        <taxon>Bacteria</taxon>
        <taxon>Bacillati</taxon>
        <taxon>Bacillota</taxon>
        <taxon>Bacilli</taxon>
        <taxon>Bacillales</taxon>
        <taxon>Listeriaceae</taxon>
        <taxon>Listeria</taxon>
    </lineage>
</organism>
<dbReference type="GO" id="GO:0016787">
    <property type="term" value="F:hydrolase activity"/>
    <property type="evidence" value="ECO:0007669"/>
    <property type="project" value="UniProtKB-KW"/>
</dbReference>
<dbReference type="RefSeq" id="WP_181676750.1">
    <property type="nucleotide sequence ID" value="NZ_JABJVM010000008.1"/>
</dbReference>
<reference evidence="2 3" key="1">
    <citation type="submission" date="2020-05" db="EMBL/GenBank/DDBJ databases">
        <authorList>
            <person name="Carlin C.R."/>
        </authorList>
    </citation>
    <scope>NUCLEOTIDE SEQUENCE [LARGE SCALE GENOMIC DNA]</scope>
    <source>
        <strain evidence="2 3">FSL W9-0585</strain>
    </source>
</reference>
<dbReference type="Proteomes" id="UP000548787">
    <property type="component" value="Unassembled WGS sequence"/>
</dbReference>
<dbReference type="PANTHER" id="PTHR11614">
    <property type="entry name" value="PHOSPHOLIPASE-RELATED"/>
    <property type="match status" value="1"/>
</dbReference>
<dbReference type="InterPro" id="IPR029058">
    <property type="entry name" value="AB_hydrolase_fold"/>
</dbReference>
<dbReference type="Gene3D" id="3.40.50.1820">
    <property type="entry name" value="alpha/beta hydrolase"/>
    <property type="match status" value="1"/>
</dbReference>
<dbReference type="EMBL" id="JABJVM010000008">
    <property type="protein sequence ID" value="MBA3926597.1"/>
    <property type="molecule type" value="Genomic_DNA"/>
</dbReference>
<dbReference type="InterPro" id="IPR051044">
    <property type="entry name" value="MAG_DAG_Lipase"/>
</dbReference>
<accession>A0A7W1YGE7</accession>
<comment type="caution">
    <text evidence="2">The sequence shown here is derived from an EMBL/GenBank/DDBJ whole genome shotgun (WGS) entry which is preliminary data.</text>
</comment>
<dbReference type="SUPFAM" id="SSF53474">
    <property type="entry name" value="alpha/beta-Hydrolases"/>
    <property type="match status" value="1"/>
</dbReference>
<sequence>MHTEVKIETHDQLSLHIHIWEKVAAPIGIIQIIHGMAEHGARYSEFAEYLNTQGFIVIADDHRGFGKSAEDSTNLGHLPFPDGFEAMVADEEVVATFIKARYPNLPHLLFGHSMGSFVTRVLITRYSVDAAILAGSGLQPDPLLKSGLFYAKLRAQKNDTKRSKILHKLSFYGFNREFIAEKHPFSWLSRDKSVHEEYMEDPFGGQVVGSLGFYHSLLRGVEQSQNPETISKTPKTLPLLLISGSKDPVGHLGKDVPKLAVKFEKAGVQDVTLKIYEDARHELTNEINKEQVFEDVATWYKKYIETDR</sequence>
<feature type="domain" description="Serine aminopeptidase S33" evidence="1">
    <location>
        <begin position="26"/>
        <end position="287"/>
    </location>
</feature>
<reference evidence="2 3" key="2">
    <citation type="submission" date="2020-08" db="EMBL/GenBank/DDBJ databases">
        <title>Listeria ohnekaius sp. nov. and Listeria portnoyii sp. nov. isolated from non-agricultural and natural environments.</title>
        <authorList>
            <person name="Weller D."/>
            <person name="Belias A.M."/>
            <person name="Liao J."/>
            <person name="Guo S."/>
            <person name="Orsi R.H."/>
            <person name="Wiedmann M."/>
        </authorList>
    </citation>
    <scope>NUCLEOTIDE SEQUENCE [LARGE SCALE GENOMIC DNA]</scope>
    <source>
        <strain evidence="2 3">FSL W9-0585</strain>
    </source>
</reference>
<evidence type="ECO:0000259" key="1">
    <source>
        <dbReference type="Pfam" id="PF12146"/>
    </source>
</evidence>
<gene>
    <name evidence="2" type="ORF">HPK16_09600</name>
</gene>
<dbReference type="InterPro" id="IPR022742">
    <property type="entry name" value="Hydrolase_4"/>
</dbReference>
<dbReference type="Pfam" id="PF12146">
    <property type="entry name" value="Hydrolase_4"/>
    <property type="match status" value="1"/>
</dbReference>
<proteinExistence type="predicted"/>
<protein>
    <submittedName>
        <fullName evidence="2">Alpha/beta hydrolase</fullName>
    </submittedName>
</protein>
<evidence type="ECO:0000313" key="2">
    <source>
        <dbReference type="EMBL" id="MBA3926597.1"/>
    </source>
</evidence>
<keyword evidence="2" id="KW-0378">Hydrolase</keyword>
<dbReference type="AlphaFoldDB" id="A0A7W1YGE7"/>